<evidence type="ECO:0000256" key="8">
    <source>
        <dbReference type="SAM" id="Phobius"/>
    </source>
</evidence>
<comment type="pathway">
    <text evidence="2">Secondary metabolite biosynthesis.</text>
</comment>
<feature type="domain" description="Wax synthase" evidence="9">
    <location>
        <begin position="164"/>
        <end position="249"/>
    </location>
</feature>
<dbReference type="PANTHER" id="PTHR31595">
    <property type="entry name" value="LONG-CHAIN-ALCOHOL O-FATTY-ACYLTRANSFERASE 3-RELATED"/>
    <property type="match status" value="1"/>
</dbReference>
<keyword evidence="5 8" id="KW-0812">Transmembrane</keyword>
<keyword evidence="4" id="KW-0808">Transferase</keyword>
<keyword evidence="11" id="KW-1185">Reference proteome</keyword>
<dbReference type="Pfam" id="PF13813">
    <property type="entry name" value="MBOAT_2"/>
    <property type="match status" value="1"/>
</dbReference>
<name>A0A1Y2IKL9_TRAC3</name>
<evidence type="ECO:0000256" key="5">
    <source>
        <dbReference type="ARBA" id="ARBA00022692"/>
    </source>
</evidence>
<dbReference type="GO" id="GO:0008374">
    <property type="term" value="F:O-acyltransferase activity"/>
    <property type="evidence" value="ECO:0007669"/>
    <property type="project" value="InterPro"/>
</dbReference>
<evidence type="ECO:0000256" key="6">
    <source>
        <dbReference type="ARBA" id="ARBA00022989"/>
    </source>
</evidence>
<evidence type="ECO:0000313" key="11">
    <source>
        <dbReference type="Proteomes" id="UP000193067"/>
    </source>
</evidence>
<feature type="transmembrane region" description="Helical" evidence="8">
    <location>
        <begin position="285"/>
        <end position="305"/>
    </location>
</feature>
<gene>
    <name evidence="10" type="ORF">PYCCODRAFT_1371167</name>
</gene>
<evidence type="ECO:0000256" key="4">
    <source>
        <dbReference type="ARBA" id="ARBA00022679"/>
    </source>
</evidence>
<accession>A0A1Y2IKL9</accession>
<dbReference type="GO" id="GO:0006629">
    <property type="term" value="P:lipid metabolic process"/>
    <property type="evidence" value="ECO:0007669"/>
    <property type="project" value="InterPro"/>
</dbReference>
<organism evidence="10 11">
    <name type="scientific">Trametes coccinea (strain BRFM310)</name>
    <name type="common">Pycnoporus coccineus</name>
    <dbReference type="NCBI Taxonomy" id="1353009"/>
    <lineage>
        <taxon>Eukaryota</taxon>
        <taxon>Fungi</taxon>
        <taxon>Dikarya</taxon>
        <taxon>Basidiomycota</taxon>
        <taxon>Agaricomycotina</taxon>
        <taxon>Agaricomycetes</taxon>
        <taxon>Polyporales</taxon>
        <taxon>Polyporaceae</taxon>
        <taxon>Trametes</taxon>
    </lineage>
</organism>
<dbReference type="AlphaFoldDB" id="A0A1Y2IKL9"/>
<evidence type="ECO:0000256" key="3">
    <source>
        <dbReference type="ARBA" id="ARBA00007282"/>
    </source>
</evidence>
<dbReference type="InterPro" id="IPR032805">
    <property type="entry name" value="Wax_synthase_dom"/>
</dbReference>
<reference evidence="10 11" key="1">
    <citation type="journal article" date="2015" name="Biotechnol. Biofuels">
        <title>Enhanced degradation of softwood versus hardwood by the white-rot fungus Pycnoporus coccineus.</title>
        <authorList>
            <person name="Couturier M."/>
            <person name="Navarro D."/>
            <person name="Chevret D."/>
            <person name="Henrissat B."/>
            <person name="Piumi F."/>
            <person name="Ruiz-Duenas F.J."/>
            <person name="Martinez A.T."/>
            <person name="Grigoriev I.V."/>
            <person name="Riley R."/>
            <person name="Lipzen A."/>
            <person name="Berrin J.G."/>
            <person name="Master E.R."/>
            <person name="Rosso M.N."/>
        </authorList>
    </citation>
    <scope>NUCLEOTIDE SEQUENCE [LARGE SCALE GENOMIC DNA]</scope>
    <source>
        <strain evidence="10 11">BRFM310</strain>
    </source>
</reference>
<comment type="similarity">
    <text evidence="3">Belongs to the wax synthase family.</text>
</comment>
<keyword evidence="7 8" id="KW-0472">Membrane</keyword>
<dbReference type="OrthoDB" id="1077582at2759"/>
<evidence type="ECO:0000313" key="10">
    <source>
        <dbReference type="EMBL" id="OSD00472.1"/>
    </source>
</evidence>
<sequence length="330" mass="37299">MGSTFYGNTVLNVALFTWLTDPVKDIRYLRDSTTLAEKSLVARIWSMLCLIHNNRLIGTNAQVANVPPPFKGTKAQFLWRRLRQLLIGLAVLDLLNSFIHTHHHLYMPNTAPLHFPVGTQGYLMRTGCTAIWLVMSYLYLKLSYVVLSMLAVATGLGNGHHEDWPDLFGPWSEAYTVRHLWGRAWHQGLRRHFSRWGKLTVRVLGIPRGTWLSSQVQIHVAFQLSALLHCMGDLALGSQHFGRSWIFFAVNGAAITLEDTVIAVTKRVGFGGTAKGARPGRGVRILGYIWVCIWFAYSGPLYYSWLWESGVAQNDMLPYSPTRSLILPFM</sequence>
<dbReference type="EMBL" id="KZ084118">
    <property type="protein sequence ID" value="OSD00472.1"/>
    <property type="molecule type" value="Genomic_DNA"/>
</dbReference>
<dbReference type="GO" id="GO:0016020">
    <property type="term" value="C:membrane"/>
    <property type="evidence" value="ECO:0007669"/>
    <property type="project" value="UniProtKB-SubCell"/>
</dbReference>
<proteinExistence type="inferred from homology"/>
<evidence type="ECO:0000256" key="1">
    <source>
        <dbReference type="ARBA" id="ARBA00004141"/>
    </source>
</evidence>
<evidence type="ECO:0000256" key="2">
    <source>
        <dbReference type="ARBA" id="ARBA00005179"/>
    </source>
</evidence>
<dbReference type="InterPro" id="IPR044851">
    <property type="entry name" value="Wax_synthase"/>
</dbReference>
<evidence type="ECO:0000259" key="9">
    <source>
        <dbReference type="Pfam" id="PF13813"/>
    </source>
</evidence>
<comment type="subcellular location">
    <subcellularLocation>
        <location evidence="1">Membrane</location>
        <topology evidence="1">Multi-pass membrane protein</topology>
    </subcellularLocation>
</comment>
<protein>
    <recommendedName>
        <fullName evidence="9">Wax synthase domain-containing protein</fullName>
    </recommendedName>
</protein>
<evidence type="ECO:0000256" key="7">
    <source>
        <dbReference type="ARBA" id="ARBA00023136"/>
    </source>
</evidence>
<keyword evidence="6 8" id="KW-1133">Transmembrane helix</keyword>
<dbReference type="PANTHER" id="PTHR31595:SF57">
    <property type="entry name" value="OS04G0481900 PROTEIN"/>
    <property type="match status" value="1"/>
</dbReference>
<dbReference type="Proteomes" id="UP000193067">
    <property type="component" value="Unassembled WGS sequence"/>
</dbReference>
<dbReference type="STRING" id="1353009.A0A1Y2IKL9"/>